<dbReference type="InterPro" id="IPR002645">
    <property type="entry name" value="STAS_dom"/>
</dbReference>
<evidence type="ECO:0000259" key="1">
    <source>
        <dbReference type="PROSITE" id="PS50801"/>
    </source>
</evidence>
<dbReference type="KEGG" id="ssyi:EKG83_18595"/>
<dbReference type="Pfam" id="PF01740">
    <property type="entry name" value="STAS"/>
    <property type="match status" value="1"/>
</dbReference>
<evidence type="ECO:0000313" key="3">
    <source>
        <dbReference type="Proteomes" id="UP000325787"/>
    </source>
</evidence>
<dbReference type="AlphaFoldDB" id="A0A5Q0GYQ9"/>
<keyword evidence="3" id="KW-1185">Reference proteome</keyword>
<dbReference type="InterPro" id="IPR036513">
    <property type="entry name" value="STAS_dom_sf"/>
</dbReference>
<dbReference type="PROSITE" id="PS50801">
    <property type="entry name" value="STAS"/>
    <property type="match status" value="1"/>
</dbReference>
<dbReference type="OrthoDB" id="4571296at2"/>
<dbReference type="PANTHER" id="PTHR33495">
    <property type="entry name" value="ANTI-SIGMA FACTOR ANTAGONIST TM_1081-RELATED-RELATED"/>
    <property type="match status" value="1"/>
</dbReference>
<name>A0A5Q0GYQ9_SACSY</name>
<dbReference type="Gene3D" id="3.30.750.24">
    <property type="entry name" value="STAS domain"/>
    <property type="match status" value="1"/>
</dbReference>
<accession>A0A5Q0GYQ9</accession>
<protein>
    <submittedName>
        <fullName evidence="2">Anti-sigma factor antagonist</fullName>
    </submittedName>
</protein>
<dbReference type="EMBL" id="CP034550">
    <property type="protein sequence ID" value="QFZ19186.1"/>
    <property type="molecule type" value="Genomic_DNA"/>
</dbReference>
<dbReference type="SUPFAM" id="SSF52091">
    <property type="entry name" value="SpoIIaa-like"/>
    <property type="match status" value="1"/>
</dbReference>
<dbReference type="CDD" id="cd07043">
    <property type="entry name" value="STAS_anti-anti-sigma_factors"/>
    <property type="match status" value="1"/>
</dbReference>
<gene>
    <name evidence="2" type="ORF">EKG83_18595</name>
</gene>
<sequence length="131" mass="14010">MTALEPDLRTRVDVADGGRAVLLHVRGEVDQGAVERLDWAFTEAVGTATRVGARLLLVELGEVEYFASVGMTALLHAQERADRCGVELVVVAPARHLVTTLLAMTGLDTVIRVVHSADDALAEVDPGTPER</sequence>
<organism evidence="2 3">
    <name type="scientific">Saccharothrix syringae</name>
    <name type="common">Nocardiopsis syringae</name>
    <dbReference type="NCBI Taxonomy" id="103733"/>
    <lineage>
        <taxon>Bacteria</taxon>
        <taxon>Bacillati</taxon>
        <taxon>Actinomycetota</taxon>
        <taxon>Actinomycetes</taxon>
        <taxon>Pseudonocardiales</taxon>
        <taxon>Pseudonocardiaceae</taxon>
        <taxon>Saccharothrix</taxon>
    </lineage>
</organism>
<dbReference type="RefSeq" id="WP_051766662.1">
    <property type="nucleotide sequence ID" value="NZ_CP034550.1"/>
</dbReference>
<reference evidence="3" key="1">
    <citation type="journal article" date="2021" name="Curr. Microbiol.">
        <title>Complete genome of nocamycin-producing strain Saccharothrix syringae NRRL B-16468 reveals the biosynthetic potential for secondary metabolites.</title>
        <authorList>
            <person name="Mo X."/>
            <person name="Yang S."/>
        </authorList>
    </citation>
    <scope>NUCLEOTIDE SEQUENCE [LARGE SCALE GENOMIC DNA]</scope>
    <source>
        <strain evidence="3">ATCC 51364 / DSM 43886 / JCM 6844 / KCTC 9398 / NBRC 14523 / NRRL B-16468 / INA 2240</strain>
    </source>
</reference>
<dbReference type="GO" id="GO:0043856">
    <property type="term" value="F:anti-sigma factor antagonist activity"/>
    <property type="evidence" value="ECO:0007669"/>
    <property type="project" value="TreeGrafter"/>
</dbReference>
<evidence type="ECO:0000313" key="2">
    <source>
        <dbReference type="EMBL" id="QFZ19186.1"/>
    </source>
</evidence>
<dbReference type="PANTHER" id="PTHR33495:SF2">
    <property type="entry name" value="ANTI-SIGMA FACTOR ANTAGONIST TM_1081-RELATED"/>
    <property type="match status" value="1"/>
</dbReference>
<proteinExistence type="predicted"/>
<dbReference type="Proteomes" id="UP000325787">
    <property type="component" value="Chromosome"/>
</dbReference>
<feature type="domain" description="STAS" evidence="1">
    <location>
        <begin position="10"/>
        <end position="124"/>
    </location>
</feature>